<evidence type="ECO:0000313" key="2">
    <source>
        <dbReference type="Proteomes" id="UP000033772"/>
    </source>
</evidence>
<dbReference type="STRING" id="1844.UG56_026960"/>
<protein>
    <submittedName>
        <fullName evidence="1">Uncharacterized protein</fullName>
    </submittedName>
</protein>
<reference evidence="1" key="1">
    <citation type="submission" date="2016-10" db="EMBL/GenBank/DDBJ databases">
        <title>Draft Genome Sequence of Nocardioides luteus Strain BAFB, an Alkane-Degrading Bacterium Isolated from JP-7 Polluted Soil.</title>
        <authorList>
            <person name="Brown L."/>
            <person name="Ruiz O.N."/>
            <person name="Gunasekera T."/>
        </authorList>
    </citation>
    <scope>NUCLEOTIDE SEQUENCE [LARGE SCALE GENOMIC DNA]</scope>
    <source>
        <strain evidence="1">BAFB</strain>
    </source>
</reference>
<sequence>MTTSTPRRRHFAASPFKTDPEPVIEQFESGDLVSHDSFGLGRVVNKETAAVTVDFGPQLVRIPSPFPKLAKL</sequence>
<proteinExistence type="predicted"/>
<dbReference type="Proteomes" id="UP000033772">
    <property type="component" value="Unassembled WGS sequence"/>
</dbReference>
<dbReference type="EMBL" id="JZDQ02000063">
    <property type="protein sequence ID" value="OIJ23635.1"/>
    <property type="molecule type" value="Genomic_DNA"/>
</dbReference>
<keyword evidence="2" id="KW-1185">Reference proteome</keyword>
<evidence type="ECO:0000313" key="1">
    <source>
        <dbReference type="EMBL" id="OIJ23635.1"/>
    </source>
</evidence>
<dbReference type="OrthoDB" id="4868979at2"/>
<organism evidence="1 2">
    <name type="scientific">Nocardioides luteus</name>
    <dbReference type="NCBI Taxonomy" id="1844"/>
    <lineage>
        <taxon>Bacteria</taxon>
        <taxon>Bacillati</taxon>
        <taxon>Actinomycetota</taxon>
        <taxon>Actinomycetes</taxon>
        <taxon>Propionibacteriales</taxon>
        <taxon>Nocardioidaceae</taxon>
        <taxon>Nocardioides</taxon>
    </lineage>
</organism>
<comment type="caution">
    <text evidence="1">The sequence shown here is derived from an EMBL/GenBank/DDBJ whole genome shotgun (WGS) entry which is preliminary data.</text>
</comment>
<accession>A0A1J4MWH4</accession>
<dbReference type="RefSeq" id="WP_040754833.1">
    <property type="nucleotide sequence ID" value="NZ_JADOVJ010000001.1"/>
</dbReference>
<gene>
    <name evidence="1" type="ORF">UG56_026960</name>
</gene>
<dbReference type="AlphaFoldDB" id="A0A1J4MWH4"/>
<name>A0A1J4MWH4_9ACTN</name>